<dbReference type="SMART" id="SM00304">
    <property type="entry name" value="HAMP"/>
    <property type="match status" value="1"/>
</dbReference>
<dbReference type="InterPro" id="IPR013656">
    <property type="entry name" value="PAS_4"/>
</dbReference>
<dbReference type="RefSeq" id="WP_181550184.1">
    <property type="nucleotide sequence ID" value="NZ_JACDUS010000002.1"/>
</dbReference>
<keyword evidence="12 16" id="KW-1133">Transmembrane helix</keyword>
<evidence type="ECO:0000259" key="17">
    <source>
        <dbReference type="PROSITE" id="PS50109"/>
    </source>
</evidence>
<organism evidence="22 23">
    <name type="scientific">Desulfosalsimonas propionicica</name>
    <dbReference type="NCBI Taxonomy" id="332175"/>
    <lineage>
        <taxon>Bacteria</taxon>
        <taxon>Pseudomonadati</taxon>
        <taxon>Thermodesulfobacteriota</taxon>
        <taxon>Desulfobacteria</taxon>
        <taxon>Desulfobacterales</taxon>
        <taxon>Desulfosalsimonadaceae</taxon>
        <taxon>Desulfosalsimonas</taxon>
    </lineage>
</organism>
<dbReference type="InterPro" id="IPR000700">
    <property type="entry name" value="PAS-assoc_C"/>
</dbReference>
<evidence type="ECO:0000259" key="21">
    <source>
        <dbReference type="PROSITE" id="PS50885"/>
    </source>
</evidence>
<keyword evidence="4" id="KW-1003">Cell membrane</keyword>
<keyword evidence="23" id="KW-1185">Reference proteome</keyword>
<dbReference type="SMART" id="SM00448">
    <property type="entry name" value="REC"/>
    <property type="match status" value="1"/>
</dbReference>
<dbReference type="InterPro" id="IPR000014">
    <property type="entry name" value="PAS"/>
</dbReference>
<dbReference type="SUPFAM" id="SSF52172">
    <property type="entry name" value="CheY-like"/>
    <property type="match status" value="1"/>
</dbReference>
<dbReference type="SUPFAM" id="SSF158472">
    <property type="entry name" value="HAMP domain-like"/>
    <property type="match status" value="1"/>
</dbReference>
<evidence type="ECO:0000256" key="8">
    <source>
        <dbReference type="ARBA" id="ARBA00022692"/>
    </source>
</evidence>
<dbReference type="Gene3D" id="3.40.50.2300">
    <property type="match status" value="1"/>
</dbReference>
<dbReference type="Proteomes" id="UP000525298">
    <property type="component" value="Unassembled WGS sequence"/>
</dbReference>
<evidence type="ECO:0000256" key="1">
    <source>
        <dbReference type="ARBA" id="ARBA00000085"/>
    </source>
</evidence>
<dbReference type="PROSITE" id="PS50110">
    <property type="entry name" value="RESPONSE_REGULATORY"/>
    <property type="match status" value="1"/>
</dbReference>
<evidence type="ECO:0000256" key="10">
    <source>
        <dbReference type="ARBA" id="ARBA00022741"/>
    </source>
</evidence>
<dbReference type="InterPro" id="IPR033480">
    <property type="entry name" value="sCache_2"/>
</dbReference>
<dbReference type="InterPro" id="IPR004010">
    <property type="entry name" value="Double_Cache_2"/>
</dbReference>
<dbReference type="Gene3D" id="6.10.340.10">
    <property type="match status" value="1"/>
</dbReference>
<dbReference type="PROSITE" id="PS50109">
    <property type="entry name" value="HIS_KIN"/>
    <property type="match status" value="1"/>
</dbReference>
<evidence type="ECO:0000256" key="2">
    <source>
        <dbReference type="ARBA" id="ARBA00004429"/>
    </source>
</evidence>
<dbReference type="SMART" id="SM00086">
    <property type="entry name" value="PAC"/>
    <property type="match status" value="2"/>
</dbReference>
<dbReference type="SMART" id="SM00387">
    <property type="entry name" value="HATPase_c"/>
    <property type="match status" value="1"/>
</dbReference>
<evidence type="ECO:0000256" key="15">
    <source>
        <dbReference type="SAM" id="Coils"/>
    </source>
</evidence>
<dbReference type="CDD" id="cd06225">
    <property type="entry name" value="HAMP"/>
    <property type="match status" value="1"/>
</dbReference>
<dbReference type="SMART" id="SM00388">
    <property type="entry name" value="HisKA"/>
    <property type="match status" value="1"/>
</dbReference>
<dbReference type="InterPro" id="IPR036097">
    <property type="entry name" value="HisK_dim/P_sf"/>
</dbReference>
<dbReference type="CDD" id="cd00082">
    <property type="entry name" value="HisKA"/>
    <property type="match status" value="1"/>
</dbReference>
<dbReference type="Pfam" id="PF00672">
    <property type="entry name" value="HAMP"/>
    <property type="match status" value="1"/>
</dbReference>
<keyword evidence="6 14" id="KW-0597">Phosphoprotein</keyword>
<dbReference type="InterPro" id="IPR011006">
    <property type="entry name" value="CheY-like_superfamily"/>
</dbReference>
<dbReference type="InterPro" id="IPR035965">
    <property type="entry name" value="PAS-like_dom_sf"/>
</dbReference>
<keyword evidence="5" id="KW-0997">Cell inner membrane</keyword>
<gene>
    <name evidence="22" type="ORF">HNR65_000825</name>
</gene>
<dbReference type="GO" id="GO:0005886">
    <property type="term" value="C:plasma membrane"/>
    <property type="evidence" value="ECO:0007669"/>
    <property type="project" value="UniProtKB-SubCell"/>
</dbReference>
<accession>A0A7W0C7F9</accession>
<keyword evidence="13 16" id="KW-0472">Membrane</keyword>
<dbReference type="PROSITE" id="PS50113">
    <property type="entry name" value="PAC"/>
    <property type="match status" value="3"/>
</dbReference>
<feature type="transmembrane region" description="Helical" evidence="16">
    <location>
        <begin position="12"/>
        <end position="38"/>
    </location>
</feature>
<dbReference type="InterPro" id="IPR003594">
    <property type="entry name" value="HATPase_dom"/>
</dbReference>
<dbReference type="Pfam" id="PF08448">
    <property type="entry name" value="PAS_4"/>
    <property type="match status" value="1"/>
</dbReference>
<feature type="domain" description="PAS" evidence="19">
    <location>
        <begin position="312"/>
        <end position="384"/>
    </location>
</feature>
<evidence type="ECO:0000259" key="18">
    <source>
        <dbReference type="PROSITE" id="PS50110"/>
    </source>
</evidence>
<dbReference type="InterPro" id="IPR001789">
    <property type="entry name" value="Sig_transdc_resp-reg_receiver"/>
</dbReference>
<dbReference type="InterPro" id="IPR005467">
    <property type="entry name" value="His_kinase_dom"/>
</dbReference>
<dbReference type="Pfam" id="PF08269">
    <property type="entry name" value="dCache_2"/>
    <property type="match status" value="1"/>
</dbReference>
<dbReference type="EC" id="2.7.13.3" evidence="3"/>
<evidence type="ECO:0000256" key="11">
    <source>
        <dbReference type="ARBA" id="ARBA00022777"/>
    </source>
</evidence>
<evidence type="ECO:0000256" key="14">
    <source>
        <dbReference type="PROSITE-ProRule" id="PRU00169"/>
    </source>
</evidence>
<dbReference type="Pfam" id="PF02518">
    <property type="entry name" value="HATPase_c"/>
    <property type="match status" value="1"/>
</dbReference>
<keyword evidence="8 16" id="KW-0812">Transmembrane</keyword>
<evidence type="ECO:0000313" key="22">
    <source>
        <dbReference type="EMBL" id="MBA2880507.1"/>
    </source>
</evidence>
<feature type="domain" description="Histidine kinase" evidence="17">
    <location>
        <begin position="704"/>
        <end position="928"/>
    </location>
</feature>
<dbReference type="GO" id="GO:0000166">
    <property type="term" value="F:nucleotide binding"/>
    <property type="evidence" value="ECO:0007669"/>
    <property type="project" value="UniProtKB-KW"/>
</dbReference>
<keyword evidence="15" id="KW-0175">Coiled coil</keyword>
<comment type="catalytic activity">
    <reaction evidence="1">
        <text>ATP + protein L-histidine = ADP + protein N-phospho-L-histidine.</text>
        <dbReference type="EC" id="2.7.13.3"/>
    </reaction>
</comment>
<dbReference type="Gene3D" id="3.30.565.10">
    <property type="entry name" value="Histidine kinase-like ATPase, C-terminal domain"/>
    <property type="match status" value="1"/>
</dbReference>
<dbReference type="CDD" id="cd00130">
    <property type="entry name" value="PAS"/>
    <property type="match status" value="3"/>
</dbReference>
<dbReference type="PROSITE" id="PS50885">
    <property type="entry name" value="HAMP"/>
    <property type="match status" value="1"/>
</dbReference>
<evidence type="ECO:0000256" key="5">
    <source>
        <dbReference type="ARBA" id="ARBA00022519"/>
    </source>
</evidence>
<keyword evidence="7" id="KW-0808">Transferase</keyword>
<dbReference type="SUPFAM" id="SSF55874">
    <property type="entry name" value="ATPase domain of HSP90 chaperone/DNA topoisomerase II/histidine kinase"/>
    <property type="match status" value="1"/>
</dbReference>
<protein>
    <recommendedName>
        <fullName evidence="3">histidine kinase</fullName>
        <ecNumber evidence="3">2.7.13.3</ecNumber>
    </recommendedName>
</protein>
<comment type="subcellular location">
    <subcellularLocation>
        <location evidence="2">Cell inner membrane</location>
        <topology evidence="2">Multi-pass membrane protein</topology>
    </subcellularLocation>
</comment>
<dbReference type="Pfam" id="PF00512">
    <property type="entry name" value="HisKA"/>
    <property type="match status" value="1"/>
</dbReference>
<feature type="domain" description="PAS" evidence="19">
    <location>
        <begin position="441"/>
        <end position="489"/>
    </location>
</feature>
<evidence type="ECO:0000256" key="6">
    <source>
        <dbReference type="ARBA" id="ARBA00022553"/>
    </source>
</evidence>
<keyword evidence="9" id="KW-0677">Repeat</keyword>
<evidence type="ECO:0000313" key="23">
    <source>
        <dbReference type="Proteomes" id="UP000525298"/>
    </source>
</evidence>
<dbReference type="CDD" id="cd00156">
    <property type="entry name" value="REC"/>
    <property type="match status" value="1"/>
</dbReference>
<dbReference type="InterPro" id="IPR036890">
    <property type="entry name" value="HATPase_C_sf"/>
</dbReference>
<dbReference type="InterPro" id="IPR052162">
    <property type="entry name" value="Sensor_kinase/Photoreceptor"/>
</dbReference>
<dbReference type="Gene3D" id="3.30.450.20">
    <property type="entry name" value="PAS domain"/>
    <property type="match status" value="4"/>
</dbReference>
<dbReference type="PRINTS" id="PR00344">
    <property type="entry name" value="BCTRLSENSOR"/>
</dbReference>
<dbReference type="InterPro" id="IPR003660">
    <property type="entry name" value="HAMP_dom"/>
</dbReference>
<evidence type="ECO:0000256" key="9">
    <source>
        <dbReference type="ARBA" id="ARBA00022737"/>
    </source>
</evidence>
<evidence type="ECO:0000256" key="3">
    <source>
        <dbReference type="ARBA" id="ARBA00012438"/>
    </source>
</evidence>
<dbReference type="SUPFAM" id="SSF47384">
    <property type="entry name" value="Homodimeric domain of signal transducing histidine kinase"/>
    <property type="match status" value="1"/>
</dbReference>
<dbReference type="SMART" id="SM00091">
    <property type="entry name" value="PAS"/>
    <property type="match status" value="3"/>
</dbReference>
<reference evidence="22 23" key="1">
    <citation type="submission" date="2020-07" db="EMBL/GenBank/DDBJ databases">
        <title>Genomic Encyclopedia of Type Strains, Phase IV (KMG-IV): sequencing the most valuable type-strain genomes for metagenomic binning, comparative biology and taxonomic classification.</title>
        <authorList>
            <person name="Goeker M."/>
        </authorList>
    </citation>
    <scope>NUCLEOTIDE SEQUENCE [LARGE SCALE GENOMIC DNA]</scope>
    <source>
        <strain evidence="22 23">DSM 17721</strain>
    </source>
</reference>
<comment type="caution">
    <text evidence="22">The sequence shown here is derived from an EMBL/GenBank/DDBJ whole genome shotgun (WGS) entry which is preliminary data.</text>
</comment>
<dbReference type="Pfam" id="PF08447">
    <property type="entry name" value="PAS_3"/>
    <property type="match status" value="2"/>
</dbReference>
<feature type="transmembrane region" description="Helical" evidence="16">
    <location>
        <begin position="219"/>
        <end position="240"/>
    </location>
</feature>
<dbReference type="Pfam" id="PF00072">
    <property type="entry name" value="Response_reg"/>
    <property type="match status" value="1"/>
</dbReference>
<dbReference type="InterPro" id="IPR004358">
    <property type="entry name" value="Sig_transdc_His_kin-like_C"/>
</dbReference>
<evidence type="ECO:0000256" key="12">
    <source>
        <dbReference type="ARBA" id="ARBA00022989"/>
    </source>
</evidence>
<dbReference type="PANTHER" id="PTHR43304">
    <property type="entry name" value="PHYTOCHROME-LIKE PROTEIN CPH1"/>
    <property type="match status" value="1"/>
</dbReference>
<proteinExistence type="predicted"/>
<feature type="domain" description="Response regulatory" evidence="18">
    <location>
        <begin position="948"/>
        <end position="1064"/>
    </location>
</feature>
<keyword evidence="11" id="KW-0418">Kinase</keyword>
<dbReference type="InterPro" id="IPR003661">
    <property type="entry name" value="HisK_dim/P_dom"/>
</dbReference>
<feature type="domain" description="PAC" evidence="20">
    <location>
        <begin position="388"/>
        <end position="440"/>
    </location>
</feature>
<dbReference type="FunFam" id="2.10.70.100:FF:000001">
    <property type="entry name" value="Sensory transduction histidine kinase"/>
    <property type="match status" value="1"/>
</dbReference>
<dbReference type="Gene3D" id="1.10.287.130">
    <property type="match status" value="1"/>
</dbReference>
<dbReference type="SUPFAM" id="SSF55785">
    <property type="entry name" value="PYP-like sensor domain (PAS domain)"/>
    <property type="match status" value="3"/>
</dbReference>
<feature type="domain" description="PAS" evidence="19">
    <location>
        <begin position="563"/>
        <end position="631"/>
    </location>
</feature>
<evidence type="ECO:0000256" key="16">
    <source>
        <dbReference type="SAM" id="Phobius"/>
    </source>
</evidence>
<feature type="modified residue" description="4-aspartylphosphate" evidence="14">
    <location>
        <position position="999"/>
    </location>
</feature>
<sequence length="1071" mass="120341">MPFSGNLLEKTAARILAIALGIIALFLIFLFAFIFPVVQEALFDSRKMAVKNLVDSVCSMLADYQSQVENGGMNQKTAQQAAMERIRHMRFTDNGYIWINNNSKPYPRMIMHPAAPELEGRIMDDPVYETAVSVQMGMAGEEKRFEGGKRHFFLVFSKVADVNGSGFVEYFWHRPTPEGLTETLHPKKSYVRLFQPWDWIVGTGVYIDDVYAQMKRLKWTIISMGAAIFLIALIGTVFLMRTITGPINRLVGFATDVAGGDYHAEIPGPFRGEMRQLKQAISTMVHELRTRIQEAETRAREAEAARQALKTSQQRFQLALQGTNDGIWEWDLQTNEVFFSRRWKEIIGYADHELENRLEHWQDRIHPDDYNQVTESFNRFYESGALQFEVEYRLLHKDGTYRWILGRAACLRDSSGTPVRLAGAHTDITDKKQAENTLRQSEEKYRLVFENAPLGVLHFDAKGLITACNDRFLDIIGSARDKLVGLNMLELPDKNVVSAVDAALRGRPGYYEGFYASVTSEKQTPVRAMFAPSADSTGKIVGGMGMIEDITERKKAEEALRQSEEKYRVVVENAKEAIFVIQDGVLKFANKTTKFTGYSIEELSSRQFIEFIHPADRAKVRENYLKRLEGQPVPDYEHRIIDRSGDVKWVELKAVTIQWEGRPATLNFLSDISQQKATEEERQKLERRLRQSQKIEALGTLTGGVAHDFNNILSIIMGYAELVQSEIPKDHPAAKSLHQISAAGLRAKDVVRQLLIFSRKGEEEKCGQDISLVVREGLRMMRSTIASYIEIQEDISRDLPQIWANPTQIHQLIINLCKNAADAMADNGGTLRVLLKRQTLSQTIVAFGYDLGPGDYVKLTVCDTGYGISGDTLERIFDPYFTTKDVDKGTGLGLSVVLGIVRDLGGGIRVESQNGSGSCFEVYFPALQDAAPSPAPKSSSDLPGGNERILLIDDEHAVIQLNETRLQRLGYCAVCRRDPVAALQEFAAAPNGFDLVITDMTMPGMTGDMLAQEMLKIRTDMKIILCTGYSEKISEDSARELGIARYMEKPVSFTELAAALRDLLDQSDEAE</sequence>
<dbReference type="PANTHER" id="PTHR43304:SF1">
    <property type="entry name" value="PAC DOMAIN-CONTAINING PROTEIN"/>
    <property type="match status" value="1"/>
</dbReference>
<dbReference type="InterPro" id="IPR013655">
    <property type="entry name" value="PAS_fold_3"/>
</dbReference>
<feature type="coiled-coil region" evidence="15">
    <location>
        <begin position="278"/>
        <end position="312"/>
    </location>
</feature>
<evidence type="ECO:0000256" key="7">
    <source>
        <dbReference type="ARBA" id="ARBA00022679"/>
    </source>
</evidence>
<dbReference type="InterPro" id="IPR001610">
    <property type="entry name" value="PAC"/>
</dbReference>
<feature type="domain" description="PAC" evidence="20">
    <location>
        <begin position="634"/>
        <end position="684"/>
    </location>
</feature>
<feature type="domain" description="PAC" evidence="20">
    <location>
        <begin position="512"/>
        <end position="562"/>
    </location>
</feature>
<evidence type="ECO:0000259" key="19">
    <source>
        <dbReference type="PROSITE" id="PS50112"/>
    </source>
</evidence>
<keyword evidence="10" id="KW-0547">Nucleotide-binding</keyword>
<evidence type="ECO:0000256" key="13">
    <source>
        <dbReference type="ARBA" id="ARBA00023136"/>
    </source>
</evidence>
<dbReference type="NCBIfam" id="TIGR00229">
    <property type="entry name" value="sensory_box"/>
    <property type="match status" value="3"/>
</dbReference>
<name>A0A7W0C7F9_9BACT</name>
<dbReference type="AlphaFoldDB" id="A0A7W0C7F9"/>
<evidence type="ECO:0000259" key="20">
    <source>
        <dbReference type="PROSITE" id="PS50113"/>
    </source>
</evidence>
<evidence type="ECO:0000256" key="4">
    <source>
        <dbReference type="ARBA" id="ARBA00022475"/>
    </source>
</evidence>
<dbReference type="SMART" id="SM01049">
    <property type="entry name" value="Cache_2"/>
    <property type="match status" value="1"/>
</dbReference>
<feature type="domain" description="HAMP" evidence="21">
    <location>
        <begin position="241"/>
        <end position="293"/>
    </location>
</feature>
<dbReference type="EMBL" id="JACDUS010000002">
    <property type="protein sequence ID" value="MBA2880507.1"/>
    <property type="molecule type" value="Genomic_DNA"/>
</dbReference>
<feature type="coiled-coil region" evidence="15">
    <location>
        <begin position="546"/>
        <end position="573"/>
    </location>
</feature>
<dbReference type="PROSITE" id="PS50112">
    <property type="entry name" value="PAS"/>
    <property type="match status" value="3"/>
</dbReference>
<dbReference type="GO" id="GO:0000155">
    <property type="term" value="F:phosphorelay sensor kinase activity"/>
    <property type="evidence" value="ECO:0007669"/>
    <property type="project" value="InterPro"/>
</dbReference>